<dbReference type="Proteomes" id="UP000276215">
    <property type="component" value="Unassembled WGS sequence"/>
</dbReference>
<evidence type="ECO:0000313" key="3">
    <source>
        <dbReference type="Proteomes" id="UP000276215"/>
    </source>
</evidence>
<dbReference type="AlphaFoldDB" id="A0A3N4J0W1"/>
<organism evidence="2 3">
    <name type="scientific">Choiromyces venosus 120613-1</name>
    <dbReference type="NCBI Taxonomy" id="1336337"/>
    <lineage>
        <taxon>Eukaryota</taxon>
        <taxon>Fungi</taxon>
        <taxon>Dikarya</taxon>
        <taxon>Ascomycota</taxon>
        <taxon>Pezizomycotina</taxon>
        <taxon>Pezizomycetes</taxon>
        <taxon>Pezizales</taxon>
        <taxon>Tuberaceae</taxon>
        <taxon>Choiromyces</taxon>
    </lineage>
</organism>
<accession>A0A3N4J0W1</accession>
<sequence length="108" mass="11931">MKKGGGVRRKLLSPQPIVLAAPDSSHRRAVGPGRDMDLLGIRGPSNGIKHRIPHTGVLPDFLAGFILGGREKSSSRQRYRIPHQAYLGMDNILSPRSRKPTTYESYSK</sequence>
<evidence type="ECO:0000256" key="1">
    <source>
        <dbReference type="SAM" id="MobiDB-lite"/>
    </source>
</evidence>
<name>A0A3N4J0W1_9PEZI</name>
<gene>
    <name evidence="2" type="ORF">L873DRAFT_267959</name>
</gene>
<feature type="compositionally biased region" description="Basic residues" evidence="1">
    <location>
        <begin position="1"/>
        <end position="11"/>
    </location>
</feature>
<dbReference type="EMBL" id="ML120488">
    <property type="protein sequence ID" value="RPA91786.1"/>
    <property type="molecule type" value="Genomic_DNA"/>
</dbReference>
<evidence type="ECO:0000313" key="2">
    <source>
        <dbReference type="EMBL" id="RPA91786.1"/>
    </source>
</evidence>
<feature type="region of interest" description="Disordered" evidence="1">
    <location>
        <begin position="1"/>
        <end position="42"/>
    </location>
</feature>
<proteinExistence type="predicted"/>
<keyword evidence="3" id="KW-1185">Reference proteome</keyword>
<reference evidence="2 3" key="1">
    <citation type="journal article" date="2018" name="Nat. Ecol. Evol.">
        <title>Pezizomycetes genomes reveal the molecular basis of ectomycorrhizal truffle lifestyle.</title>
        <authorList>
            <person name="Murat C."/>
            <person name="Payen T."/>
            <person name="Noel B."/>
            <person name="Kuo A."/>
            <person name="Morin E."/>
            <person name="Chen J."/>
            <person name="Kohler A."/>
            <person name="Krizsan K."/>
            <person name="Balestrini R."/>
            <person name="Da Silva C."/>
            <person name="Montanini B."/>
            <person name="Hainaut M."/>
            <person name="Levati E."/>
            <person name="Barry K.W."/>
            <person name="Belfiori B."/>
            <person name="Cichocki N."/>
            <person name="Clum A."/>
            <person name="Dockter R.B."/>
            <person name="Fauchery L."/>
            <person name="Guy J."/>
            <person name="Iotti M."/>
            <person name="Le Tacon F."/>
            <person name="Lindquist E.A."/>
            <person name="Lipzen A."/>
            <person name="Malagnac F."/>
            <person name="Mello A."/>
            <person name="Molinier V."/>
            <person name="Miyauchi S."/>
            <person name="Poulain J."/>
            <person name="Riccioni C."/>
            <person name="Rubini A."/>
            <person name="Sitrit Y."/>
            <person name="Splivallo R."/>
            <person name="Traeger S."/>
            <person name="Wang M."/>
            <person name="Zifcakova L."/>
            <person name="Wipf D."/>
            <person name="Zambonelli A."/>
            <person name="Paolocci F."/>
            <person name="Nowrousian M."/>
            <person name="Ottonello S."/>
            <person name="Baldrian P."/>
            <person name="Spatafora J.W."/>
            <person name="Henrissat B."/>
            <person name="Nagy L.G."/>
            <person name="Aury J.M."/>
            <person name="Wincker P."/>
            <person name="Grigoriev I.V."/>
            <person name="Bonfante P."/>
            <person name="Martin F.M."/>
        </authorList>
    </citation>
    <scope>NUCLEOTIDE SEQUENCE [LARGE SCALE GENOMIC DNA]</scope>
    <source>
        <strain evidence="2 3">120613-1</strain>
    </source>
</reference>
<protein>
    <submittedName>
        <fullName evidence="2">Uncharacterized protein</fullName>
    </submittedName>
</protein>